<feature type="region of interest" description="Disordered" evidence="11">
    <location>
        <begin position="428"/>
        <end position="470"/>
    </location>
</feature>
<dbReference type="PROSITE" id="PS00031">
    <property type="entry name" value="NUCLEAR_REC_DBD_1"/>
    <property type="match status" value="1"/>
</dbReference>
<dbReference type="PROSITE" id="PS51843">
    <property type="entry name" value="NR_LBD"/>
    <property type="match status" value="1"/>
</dbReference>
<dbReference type="FunFam" id="3.30.50.10:FF:000012">
    <property type="entry name" value="Hepatocyte nuclear factor 4, alpha"/>
    <property type="match status" value="1"/>
</dbReference>
<dbReference type="GO" id="GO:0000978">
    <property type="term" value="F:RNA polymerase II cis-regulatory region sequence-specific DNA binding"/>
    <property type="evidence" value="ECO:0007669"/>
    <property type="project" value="InterPro"/>
</dbReference>
<evidence type="ECO:0000256" key="10">
    <source>
        <dbReference type="ARBA" id="ARBA00023242"/>
    </source>
</evidence>
<keyword evidence="3" id="KW-0479">Metal-binding</keyword>
<dbReference type="GO" id="GO:0005634">
    <property type="term" value="C:nucleus"/>
    <property type="evidence" value="ECO:0007669"/>
    <property type="project" value="UniProtKB-SubCell"/>
</dbReference>
<evidence type="ECO:0000259" key="13">
    <source>
        <dbReference type="PROSITE" id="PS51843"/>
    </source>
</evidence>
<dbReference type="PANTHER" id="PTHR24083">
    <property type="entry name" value="NUCLEAR HORMONE RECEPTOR"/>
    <property type="match status" value="1"/>
</dbReference>
<dbReference type="Pfam" id="PF00105">
    <property type="entry name" value="zf-C4"/>
    <property type="match status" value="1"/>
</dbReference>
<feature type="domain" description="NR LBD" evidence="13">
    <location>
        <begin position="288"/>
        <end position="605"/>
    </location>
</feature>
<comment type="caution">
    <text evidence="14">The sequence shown here is derived from an EMBL/GenBank/DDBJ whole genome shotgun (WGS) entry which is preliminary data.</text>
</comment>
<evidence type="ECO:0000256" key="5">
    <source>
        <dbReference type="ARBA" id="ARBA00022833"/>
    </source>
</evidence>
<comment type="similarity">
    <text evidence="2">Belongs to the nuclear hormone receptor family. NR2 subfamily.</text>
</comment>
<dbReference type="SUPFAM" id="SSF48508">
    <property type="entry name" value="Nuclear receptor ligand-binding domain"/>
    <property type="match status" value="1"/>
</dbReference>
<dbReference type="CDD" id="cd06960">
    <property type="entry name" value="NR_DBD_HNF4A"/>
    <property type="match status" value="1"/>
</dbReference>
<evidence type="ECO:0000256" key="7">
    <source>
        <dbReference type="ARBA" id="ARBA00023125"/>
    </source>
</evidence>
<dbReference type="SUPFAM" id="SSF57716">
    <property type="entry name" value="Glucocorticoid receptor-like (DNA-binding domain)"/>
    <property type="match status" value="1"/>
</dbReference>
<evidence type="ECO:0000256" key="4">
    <source>
        <dbReference type="ARBA" id="ARBA00022771"/>
    </source>
</evidence>
<dbReference type="InterPro" id="IPR050274">
    <property type="entry name" value="Nuclear_hormone_rcpt_NR2"/>
</dbReference>
<dbReference type="InterPro" id="IPR000536">
    <property type="entry name" value="Nucl_hrmn_rcpt_lig-bd"/>
</dbReference>
<feature type="compositionally biased region" description="Low complexity" evidence="11">
    <location>
        <begin position="432"/>
        <end position="443"/>
    </location>
</feature>
<name>A0AAV2T1W9_CALDB</name>
<dbReference type="InterPro" id="IPR001723">
    <property type="entry name" value="Nuclear_hrmn_rcpt"/>
</dbReference>
<comment type="subcellular location">
    <subcellularLocation>
        <location evidence="1">Nucleus</location>
    </subcellularLocation>
</comment>
<keyword evidence="7" id="KW-0238">DNA-binding</keyword>
<dbReference type="InterPro" id="IPR035500">
    <property type="entry name" value="NHR-like_dom_sf"/>
</dbReference>
<dbReference type="PROSITE" id="PS51030">
    <property type="entry name" value="NUCLEAR_REC_DBD_2"/>
    <property type="match status" value="1"/>
</dbReference>
<dbReference type="InterPro" id="IPR013088">
    <property type="entry name" value="Znf_NHR/GATA"/>
</dbReference>
<evidence type="ECO:0000313" key="15">
    <source>
        <dbReference type="Proteomes" id="UP001497525"/>
    </source>
</evidence>
<evidence type="ECO:0000256" key="8">
    <source>
        <dbReference type="ARBA" id="ARBA00023163"/>
    </source>
</evidence>
<dbReference type="Gene3D" id="3.30.50.10">
    <property type="entry name" value="Erythroid Transcription Factor GATA-1, subunit A"/>
    <property type="match status" value="1"/>
</dbReference>
<dbReference type="GO" id="GO:0003700">
    <property type="term" value="F:DNA-binding transcription factor activity"/>
    <property type="evidence" value="ECO:0007669"/>
    <property type="project" value="InterPro"/>
</dbReference>
<dbReference type="Proteomes" id="UP001497525">
    <property type="component" value="Unassembled WGS sequence"/>
</dbReference>
<gene>
    <name evidence="14" type="ORF">CDAUBV1_LOCUS2275</name>
</gene>
<dbReference type="SMART" id="SM00430">
    <property type="entry name" value="HOLI"/>
    <property type="match status" value="1"/>
</dbReference>
<keyword evidence="8" id="KW-0804">Transcription</keyword>
<evidence type="ECO:0000256" key="2">
    <source>
        <dbReference type="ARBA" id="ARBA00006421"/>
    </source>
</evidence>
<dbReference type="GO" id="GO:0008270">
    <property type="term" value="F:zinc ion binding"/>
    <property type="evidence" value="ECO:0007669"/>
    <property type="project" value="UniProtKB-KW"/>
</dbReference>
<keyword evidence="9" id="KW-0675">Receptor</keyword>
<evidence type="ECO:0000313" key="14">
    <source>
        <dbReference type="EMBL" id="CAL5130398.1"/>
    </source>
</evidence>
<proteinExistence type="inferred from homology"/>
<evidence type="ECO:0000259" key="12">
    <source>
        <dbReference type="PROSITE" id="PS51030"/>
    </source>
</evidence>
<evidence type="ECO:0000256" key="1">
    <source>
        <dbReference type="ARBA" id="ARBA00004123"/>
    </source>
</evidence>
<feature type="compositionally biased region" description="Polar residues" evidence="11">
    <location>
        <begin position="646"/>
        <end position="656"/>
    </location>
</feature>
<feature type="region of interest" description="Disordered" evidence="11">
    <location>
        <begin position="633"/>
        <end position="671"/>
    </location>
</feature>
<accession>A0AAV2T1W9</accession>
<protein>
    <submittedName>
        <fullName evidence="14">Uncharacterized protein</fullName>
    </submittedName>
</protein>
<evidence type="ECO:0000256" key="3">
    <source>
        <dbReference type="ARBA" id="ARBA00022723"/>
    </source>
</evidence>
<sequence>MANKQGLSSHATESIQPGDESTAAHQQERTFLQSNATSSFLRFDPRTVATSVEYFPDPRLFISDDHLREKSLLGDTNEQQGANMNYGMQNVMDQTGSGVSPNLAAAAAVAVLARDPSTSYQYYVQSQGIPGHGFNQISPDHIEDVSTTIMSLQQPQEIVSSSMDASQQGDECERMESQSLSAALEQDQGDLGIGSSCLICGDRATGKHYGAYSCDGCKGFFRRSVRRNHSYTCRHKRMCVITKDKRNQCRFCRLCKCFRVGMKKSAVQNERDKISNRPLLFDAANSGQSILDLQQLLQAESRANCIIHDNYIEQKHTGSSASCIDGQESGFTLADRNDICESIKTQLIFLIEWAKNLPSFGTLTMNDQIALLQSHAAEMLILGVVWRSLCSTGMHRSLVTAVRENSGSVGQSNSAAQTKNVWLPTESTAQMSSTPPAGISSSSEVPLRSQTGDTNSKPSSPRSSEDPPLLLLGNSRIISVRSSHPDIAEVARQTVEQLYQPMQDLCLEDAEIACLRAIVFFDPNCPDLTDSGRNLVRSCQYQIQLELMHLMNDKLYLPQGRFGALLLLLPDLRTIANHMVDKLQLAKKMGLTRLDGLLTEILLSNTCNTEAKTPTTDSVPAQPEEQCKIFQDSTSAKAKQEPPRNSPKTYTPTLNVSMPMPVSEQSRPGERTTDTFNARNLISVPNSISCGPVSVGATAFLPYVPRTTNSLHAVNLSQHFENQFMSPFVGVQPGRATLTAWSEVSSARSAASGMLEYCNQPIVDSSERPVGTDNEGRPSFLVHLPQESFEIQSSVNPAECPTTPNQLQISDISAYDNRYYTTCPPGGNQQGLCADLGVPIGYNSHPFPTRVDFMPLVNNVISTMFATEPQQHGEEQQHYAFYHGT</sequence>
<feature type="domain" description="Nuclear receptor" evidence="12">
    <location>
        <begin position="194"/>
        <end position="269"/>
    </location>
</feature>
<dbReference type="Pfam" id="PF00104">
    <property type="entry name" value="Hormone_recep"/>
    <property type="match status" value="2"/>
</dbReference>
<evidence type="ECO:0000256" key="9">
    <source>
        <dbReference type="ARBA" id="ARBA00023170"/>
    </source>
</evidence>
<dbReference type="SMART" id="SM00399">
    <property type="entry name" value="ZnF_C4"/>
    <property type="match status" value="1"/>
</dbReference>
<evidence type="ECO:0000256" key="11">
    <source>
        <dbReference type="SAM" id="MobiDB-lite"/>
    </source>
</evidence>
<dbReference type="EMBL" id="CAXLJL010000065">
    <property type="protein sequence ID" value="CAL5130398.1"/>
    <property type="molecule type" value="Genomic_DNA"/>
</dbReference>
<dbReference type="Gene3D" id="1.10.565.10">
    <property type="entry name" value="Retinoid X Receptor"/>
    <property type="match status" value="1"/>
</dbReference>
<evidence type="ECO:0000256" key="6">
    <source>
        <dbReference type="ARBA" id="ARBA00023015"/>
    </source>
</evidence>
<feature type="compositionally biased region" description="Polar residues" evidence="11">
    <location>
        <begin position="1"/>
        <end position="15"/>
    </location>
</feature>
<keyword evidence="4" id="KW-0863">Zinc-finger</keyword>
<dbReference type="PRINTS" id="PR00398">
    <property type="entry name" value="STRDHORMONER"/>
</dbReference>
<keyword evidence="10" id="KW-0539">Nucleus</keyword>
<organism evidence="14 15">
    <name type="scientific">Calicophoron daubneyi</name>
    <name type="common">Rumen fluke</name>
    <name type="synonym">Paramphistomum daubneyi</name>
    <dbReference type="NCBI Taxonomy" id="300641"/>
    <lineage>
        <taxon>Eukaryota</taxon>
        <taxon>Metazoa</taxon>
        <taxon>Spiralia</taxon>
        <taxon>Lophotrochozoa</taxon>
        <taxon>Platyhelminthes</taxon>
        <taxon>Trematoda</taxon>
        <taxon>Digenea</taxon>
        <taxon>Plagiorchiida</taxon>
        <taxon>Pronocephalata</taxon>
        <taxon>Paramphistomoidea</taxon>
        <taxon>Paramphistomidae</taxon>
        <taxon>Calicophoron</taxon>
    </lineage>
</organism>
<feature type="compositionally biased region" description="Polar residues" evidence="11">
    <location>
        <begin position="448"/>
        <end position="462"/>
    </location>
</feature>
<dbReference type="InterPro" id="IPR001628">
    <property type="entry name" value="Znf_hrmn_rcpt"/>
</dbReference>
<dbReference type="PRINTS" id="PR00047">
    <property type="entry name" value="STROIDFINGER"/>
</dbReference>
<reference evidence="14" key="1">
    <citation type="submission" date="2024-06" db="EMBL/GenBank/DDBJ databases">
        <authorList>
            <person name="Liu X."/>
            <person name="Lenzi L."/>
            <person name="Haldenby T S."/>
            <person name="Uol C."/>
        </authorList>
    </citation>
    <scope>NUCLEOTIDE SEQUENCE</scope>
</reference>
<keyword evidence="6" id="KW-0805">Transcription regulation</keyword>
<dbReference type="InterPro" id="IPR049636">
    <property type="entry name" value="HNF4-like_DBD"/>
</dbReference>
<dbReference type="AlphaFoldDB" id="A0AAV2T1W9"/>
<keyword evidence="5" id="KW-0862">Zinc</keyword>
<feature type="region of interest" description="Disordered" evidence="11">
    <location>
        <begin position="1"/>
        <end position="26"/>
    </location>
</feature>